<proteinExistence type="predicted"/>
<dbReference type="RefSeq" id="WP_146585544.1">
    <property type="nucleotide sequence ID" value="NZ_SJPO01000003.1"/>
</dbReference>
<dbReference type="EMBL" id="SJPO01000003">
    <property type="protein sequence ID" value="TWT77754.1"/>
    <property type="molecule type" value="Genomic_DNA"/>
</dbReference>
<gene>
    <name evidence="2" type="ORF">Pla123a_15500</name>
</gene>
<dbReference type="AlphaFoldDB" id="A0A5C5YRZ7"/>
<organism evidence="2 3">
    <name type="scientific">Posidoniimonas polymericola</name>
    <dbReference type="NCBI Taxonomy" id="2528002"/>
    <lineage>
        <taxon>Bacteria</taxon>
        <taxon>Pseudomonadati</taxon>
        <taxon>Planctomycetota</taxon>
        <taxon>Planctomycetia</taxon>
        <taxon>Pirellulales</taxon>
        <taxon>Lacipirellulaceae</taxon>
        <taxon>Posidoniimonas</taxon>
    </lineage>
</organism>
<protein>
    <submittedName>
        <fullName evidence="2">Uncharacterized protein</fullName>
    </submittedName>
</protein>
<name>A0A5C5YRZ7_9BACT</name>
<comment type="caution">
    <text evidence="2">The sequence shown here is derived from an EMBL/GenBank/DDBJ whole genome shotgun (WGS) entry which is preliminary data.</text>
</comment>
<dbReference type="Proteomes" id="UP000318478">
    <property type="component" value="Unassembled WGS sequence"/>
</dbReference>
<sequence length="93" mass="11102">MTYDEDDPESYDFRDDSESDTTEVDEVVQRLRDTLTHDMATKAYRIRFDKEPEDAELEEFMDELVNEHYNAGLDEWTDEYLLLRLRHLTTGCS</sequence>
<evidence type="ECO:0000256" key="1">
    <source>
        <dbReference type="SAM" id="MobiDB-lite"/>
    </source>
</evidence>
<evidence type="ECO:0000313" key="2">
    <source>
        <dbReference type="EMBL" id="TWT77754.1"/>
    </source>
</evidence>
<keyword evidence="3" id="KW-1185">Reference proteome</keyword>
<reference evidence="2 3" key="1">
    <citation type="submission" date="2019-02" db="EMBL/GenBank/DDBJ databases">
        <title>Deep-cultivation of Planctomycetes and their phenomic and genomic characterization uncovers novel biology.</title>
        <authorList>
            <person name="Wiegand S."/>
            <person name="Jogler M."/>
            <person name="Boedeker C."/>
            <person name="Pinto D."/>
            <person name="Vollmers J."/>
            <person name="Rivas-Marin E."/>
            <person name="Kohn T."/>
            <person name="Peeters S.H."/>
            <person name="Heuer A."/>
            <person name="Rast P."/>
            <person name="Oberbeckmann S."/>
            <person name="Bunk B."/>
            <person name="Jeske O."/>
            <person name="Meyerdierks A."/>
            <person name="Storesund J.E."/>
            <person name="Kallscheuer N."/>
            <person name="Luecker S."/>
            <person name="Lage O.M."/>
            <person name="Pohl T."/>
            <person name="Merkel B.J."/>
            <person name="Hornburger P."/>
            <person name="Mueller R.-W."/>
            <person name="Bruemmer F."/>
            <person name="Labrenz M."/>
            <person name="Spormann A.M."/>
            <person name="Op Den Camp H."/>
            <person name="Overmann J."/>
            <person name="Amann R."/>
            <person name="Jetten M.S.M."/>
            <person name="Mascher T."/>
            <person name="Medema M.H."/>
            <person name="Devos D.P."/>
            <person name="Kaster A.-K."/>
            <person name="Ovreas L."/>
            <person name="Rohde M."/>
            <person name="Galperin M.Y."/>
            <person name="Jogler C."/>
        </authorList>
    </citation>
    <scope>NUCLEOTIDE SEQUENCE [LARGE SCALE GENOMIC DNA]</scope>
    <source>
        <strain evidence="2 3">Pla123a</strain>
    </source>
</reference>
<accession>A0A5C5YRZ7</accession>
<feature type="region of interest" description="Disordered" evidence="1">
    <location>
        <begin position="1"/>
        <end position="24"/>
    </location>
</feature>
<feature type="compositionally biased region" description="Acidic residues" evidence="1">
    <location>
        <begin position="1"/>
        <end position="10"/>
    </location>
</feature>
<evidence type="ECO:0000313" key="3">
    <source>
        <dbReference type="Proteomes" id="UP000318478"/>
    </source>
</evidence>